<feature type="region of interest" description="Disordered" evidence="8">
    <location>
        <begin position="1"/>
        <end position="27"/>
    </location>
</feature>
<sequence>MPRDCDDSRMNVEISPSRVGGTVQAPPSKSYTHRAILAAGYADGATVTDPLVSADTRATMRAVEAYGGTVDRSADDSTLDIDGFGGQPDVPDDVIGCANSGTTMRLITATGALADGITVLSGDDSLRSRPQGPLLDAVEQLGGRAKSTRGNGQAPLVVEGPVDGGSVSIPGDVSSQYITALLMAGAVTDEGIEIDLETELKSAPYVQITIEVLDAFGVEAVETDAGFRVDGGQSYAPAGGEYAVPGDFSSMSYLLAAGALAADDELEVRGAQPSAQGDAAIVEVLERMGADIDWDRDGGVITTRQSSLSGIEVGVEDTPDLLPTIAVLGAVADGTTTITDCEHVRYKETDRVSAVAEELTAMGATVEEEQDTLTIHGGESDLQGATVDGRADHRIVMSLAVAGLVADGDTTIEGGEHVDVSFPDFFDVFEGIGATVTRE</sequence>
<evidence type="ECO:0000256" key="5">
    <source>
        <dbReference type="ARBA" id="ARBA00023141"/>
    </source>
</evidence>
<keyword evidence="4 7" id="KW-0808">Transferase</keyword>
<dbReference type="GO" id="GO:0005737">
    <property type="term" value="C:cytoplasm"/>
    <property type="evidence" value="ECO:0007669"/>
    <property type="project" value="UniProtKB-SubCell"/>
</dbReference>
<evidence type="ECO:0000256" key="3">
    <source>
        <dbReference type="ARBA" id="ARBA00022605"/>
    </source>
</evidence>
<dbReference type="PANTHER" id="PTHR21090">
    <property type="entry name" value="AROM/DEHYDROQUINATE SYNTHASE"/>
    <property type="match status" value="1"/>
</dbReference>
<evidence type="ECO:0000256" key="2">
    <source>
        <dbReference type="ARBA" id="ARBA00009948"/>
    </source>
</evidence>
<keyword evidence="7" id="KW-0963">Cytoplasm</keyword>
<evidence type="ECO:0000256" key="1">
    <source>
        <dbReference type="ARBA" id="ARBA00004811"/>
    </source>
</evidence>
<dbReference type="AlphaFoldDB" id="A0A1G7FEL5"/>
<dbReference type="Pfam" id="PF00275">
    <property type="entry name" value="EPSP_synthase"/>
    <property type="match status" value="1"/>
</dbReference>
<keyword evidence="11" id="KW-1185">Reference proteome</keyword>
<feature type="binding site" evidence="7">
    <location>
        <position position="351"/>
    </location>
    <ligand>
        <name>phosphoenolpyruvate</name>
        <dbReference type="ChEBI" id="CHEBI:58702"/>
    </ligand>
</feature>
<evidence type="ECO:0000259" key="9">
    <source>
        <dbReference type="Pfam" id="PF00275"/>
    </source>
</evidence>
<feature type="binding site" evidence="7">
    <location>
        <position position="202"/>
    </location>
    <ligand>
        <name>3-phosphoshikimate</name>
        <dbReference type="ChEBI" id="CHEBI:145989"/>
    </ligand>
</feature>
<comment type="caution">
    <text evidence="7">Lacks conserved residue(s) required for the propagation of feature annotation.</text>
</comment>
<feature type="active site" description="Proton acceptor" evidence="7">
    <location>
        <position position="320"/>
    </location>
</feature>
<feature type="binding site" evidence="7">
    <location>
        <position position="29"/>
    </location>
    <ligand>
        <name>phosphoenolpyruvate</name>
        <dbReference type="ChEBI" id="CHEBI:58702"/>
    </ligand>
</feature>
<dbReference type="PANTHER" id="PTHR21090:SF5">
    <property type="entry name" value="PENTAFUNCTIONAL AROM POLYPEPTIDE"/>
    <property type="match status" value="1"/>
</dbReference>
<comment type="catalytic activity">
    <reaction evidence="6">
        <text>3-phosphoshikimate + phosphoenolpyruvate = 5-O-(1-carboxyvinyl)-3-phosphoshikimate + phosphate</text>
        <dbReference type="Rhea" id="RHEA:21256"/>
        <dbReference type="ChEBI" id="CHEBI:43474"/>
        <dbReference type="ChEBI" id="CHEBI:57701"/>
        <dbReference type="ChEBI" id="CHEBI:58702"/>
        <dbReference type="ChEBI" id="CHEBI:145989"/>
        <dbReference type="EC" id="2.5.1.19"/>
    </reaction>
    <physiologicalReaction direction="left-to-right" evidence="6">
        <dbReference type="Rhea" id="RHEA:21257"/>
    </physiologicalReaction>
</comment>
<feature type="binding site" evidence="7">
    <location>
        <position position="176"/>
    </location>
    <ligand>
        <name>phosphoenolpyruvate</name>
        <dbReference type="ChEBI" id="CHEBI:58702"/>
    </ligand>
</feature>
<dbReference type="InterPro" id="IPR023193">
    <property type="entry name" value="EPSP_synthase_CS"/>
</dbReference>
<dbReference type="Proteomes" id="UP000199076">
    <property type="component" value="Unassembled WGS sequence"/>
</dbReference>
<dbReference type="InterPro" id="IPR001986">
    <property type="entry name" value="Enolpyruvate_Tfrase_dom"/>
</dbReference>
<comment type="subunit">
    <text evidence="7">Monomer.</text>
</comment>
<feature type="binding site" evidence="7">
    <location>
        <position position="175"/>
    </location>
    <ligand>
        <name>3-phosphoshikimate</name>
        <dbReference type="ChEBI" id="CHEBI:145989"/>
    </ligand>
</feature>
<dbReference type="InterPro" id="IPR036968">
    <property type="entry name" value="Enolpyruvate_Tfrase_sf"/>
</dbReference>
<dbReference type="UniPathway" id="UPA00053">
    <property type="reaction ID" value="UER00089"/>
</dbReference>
<gene>
    <name evidence="7" type="primary">aroA</name>
    <name evidence="10" type="ORF">SAMN05216218_101157</name>
</gene>
<organism evidence="10 11">
    <name type="scientific">Halorientalis regularis</name>
    <dbReference type="NCBI Taxonomy" id="660518"/>
    <lineage>
        <taxon>Archaea</taxon>
        <taxon>Methanobacteriati</taxon>
        <taxon>Methanobacteriota</taxon>
        <taxon>Stenosarchaea group</taxon>
        <taxon>Halobacteria</taxon>
        <taxon>Halobacteriales</taxon>
        <taxon>Haloarculaceae</taxon>
        <taxon>Halorientalis</taxon>
    </lineage>
</organism>
<feature type="binding site" evidence="7">
    <location>
        <position position="394"/>
    </location>
    <ligand>
        <name>phosphoenolpyruvate</name>
        <dbReference type="ChEBI" id="CHEBI:58702"/>
    </ligand>
</feature>
<dbReference type="EMBL" id="FNBK01000001">
    <property type="protein sequence ID" value="SDE74322.1"/>
    <property type="molecule type" value="Genomic_DNA"/>
</dbReference>
<comment type="pathway">
    <text evidence="1">Metabolic intermediate biosynthesis; chorismate biosynthesis; chorismate from D-erythrose 4-phosphate and phosphoenolpyruvate: step 6/7.</text>
</comment>
<dbReference type="GO" id="GO:0003866">
    <property type="term" value="F:3-phosphoshikimate 1-carboxyvinyltransferase activity"/>
    <property type="evidence" value="ECO:0007669"/>
    <property type="project" value="UniProtKB-UniRule"/>
</dbReference>
<feature type="compositionally biased region" description="Basic and acidic residues" evidence="8">
    <location>
        <begin position="1"/>
        <end position="10"/>
    </location>
</feature>
<feature type="binding site" evidence="7">
    <location>
        <position position="347"/>
    </location>
    <ligand>
        <name>3-phosphoshikimate</name>
        <dbReference type="ChEBI" id="CHEBI:145989"/>
    </ligand>
</feature>
<feature type="binding site" evidence="7">
    <location>
        <position position="176"/>
    </location>
    <ligand>
        <name>3-phosphoshikimate</name>
        <dbReference type="ChEBI" id="CHEBI:145989"/>
    </ligand>
</feature>
<comment type="similarity">
    <text evidence="2 7">Belongs to the EPSP synthase family.</text>
</comment>
<feature type="binding site" evidence="7">
    <location>
        <position position="129"/>
    </location>
    <ligand>
        <name>phosphoenolpyruvate</name>
        <dbReference type="ChEBI" id="CHEBI:58702"/>
    </ligand>
</feature>
<dbReference type="PIRSF" id="PIRSF000505">
    <property type="entry name" value="EPSPS"/>
    <property type="match status" value="1"/>
</dbReference>
<keyword evidence="3 7" id="KW-0028">Amino-acid biosynthesis</keyword>
<comment type="function">
    <text evidence="7">Catalyzes the transfer of the enolpyruvyl moiety of phosphoenolpyruvate (PEP) to the 5-hydroxyl of shikimate-3-phosphate (S3P) to produce enolpyruvyl shikimate-3-phosphate and inorganic phosphate.</text>
</comment>
<evidence type="ECO:0000313" key="10">
    <source>
        <dbReference type="EMBL" id="SDE74322.1"/>
    </source>
</evidence>
<dbReference type="PROSITE" id="PS00885">
    <property type="entry name" value="EPSP_SYNTHASE_2"/>
    <property type="match status" value="1"/>
</dbReference>
<dbReference type="InterPro" id="IPR006264">
    <property type="entry name" value="EPSP_synthase"/>
</dbReference>
<proteinExistence type="inferred from homology"/>
<feature type="binding site" evidence="7">
    <location>
        <position position="320"/>
    </location>
    <ligand>
        <name>3-phosphoshikimate</name>
        <dbReference type="ChEBI" id="CHEBI:145989"/>
    </ligand>
</feature>
<dbReference type="GO" id="GO:0009073">
    <property type="term" value="P:aromatic amino acid family biosynthetic process"/>
    <property type="evidence" value="ECO:0007669"/>
    <property type="project" value="UniProtKB-KW"/>
</dbReference>
<accession>A0A1G7FEL5</accession>
<dbReference type="Gene3D" id="3.65.10.10">
    <property type="entry name" value="Enolpyruvate transferase domain"/>
    <property type="match status" value="2"/>
</dbReference>
<feature type="binding site" evidence="7">
    <location>
        <position position="30"/>
    </location>
    <ligand>
        <name>3-phosphoshikimate</name>
        <dbReference type="ChEBI" id="CHEBI:145989"/>
    </ligand>
</feature>
<evidence type="ECO:0000256" key="7">
    <source>
        <dbReference type="HAMAP-Rule" id="MF_00210"/>
    </source>
</evidence>
<dbReference type="NCBIfam" id="TIGR01356">
    <property type="entry name" value="aroA"/>
    <property type="match status" value="1"/>
</dbReference>
<dbReference type="SUPFAM" id="SSF55205">
    <property type="entry name" value="EPT/RTPC-like"/>
    <property type="match status" value="1"/>
</dbReference>
<dbReference type="STRING" id="660518.SAMN05216218_101157"/>
<dbReference type="InterPro" id="IPR013792">
    <property type="entry name" value="RNA3'P_cycl/enolpyr_Trfase_a/b"/>
</dbReference>
<evidence type="ECO:0000256" key="6">
    <source>
        <dbReference type="ARBA" id="ARBA00044633"/>
    </source>
</evidence>
<evidence type="ECO:0000256" key="4">
    <source>
        <dbReference type="ARBA" id="ARBA00022679"/>
    </source>
</evidence>
<dbReference type="GO" id="GO:0009423">
    <property type="term" value="P:chorismate biosynthetic process"/>
    <property type="evidence" value="ECO:0007669"/>
    <property type="project" value="UniProtKB-UniRule"/>
</dbReference>
<feature type="binding site" evidence="7">
    <location>
        <position position="101"/>
    </location>
    <ligand>
        <name>phosphoenolpyruvate</name>
        <dbReference type="ChEBI" id="CHEBI:58702"/>
    </ligand>
</feature>
<feature type="binding site" evidence="7">
    <location>
        <position position="34"/>
    </location>
    <ligand>
        <name>3-phosphoshikimate</name>
        <dbReference type="ChEBI" id="CHEBI:145989"/>
    </ligand>
</feature>
<keyword evidence="5 7" id="KW-0057">Aromatic amino acid biosynthesis</keyword>
<dbReference type="CDD" id="cd01556">
    <property type="entry name" value="EPSP_synthase"/>
    <property type="match status" value="1"/>
</dbReference>
<protein>
    <recommendedName>
        <fullName evidence="7">3-phosphoshikimate 1-carboxyvinyltransferase</fullName>
        <ecNumber evidence="7">2.5.1.19</ecNumber>
    </recommendedName>
    <alternativeName>
        <fullName evidence="7">5-enolpyruvylshikimate-3-phosphate synthase</fullName>
        <shortName evidence="7">EPSP synthase</shortName>
        <shortName evidence="7">EPSPS</shortName>
    </alternativeName>
</protein>
<evidence type="ECO:0000256" key="8">
    <source>
        <dbReference type="SAM" id="MobiDB-lite"/>
    </source>
</evidence>
<dbReference type="GO" id="GO:0008652">
    <property type="term" value="P:amino acid biosynthetic process"/>
    <property type="evidence" value="ECO:0007669"/>
    <property type="project" value="UniProtKB-KW"/>
</dbReference>
<evidence type="ECO:0000313" key="11">
    <source>
        <dbReference type="Proteomes" id="UP000199076"/>
    </source>
</evidence>
<comment type="subcellular location">
    <subcellularLocation>
        <location evidence="7">Cytoplasm</location>
    </subcellularLocation>
</comment>
<dbReference type="HAMAP" id="MF_00210">
    <property type="entry name" value="EPSP_synth"/>
    <property type="match status" value="1"/>
</dbReference>
<name>A0A1G7FEL5_9EURY</name>
<feature type="binding site" evidence="7">
    <location>
        <position position="174"/>
    </location>
    <ligand>
        <name>3-phosphoshikimate</name>
        <dbReference type="ChEBI" id="CHEBI:145989"/>
    </ligand>
</feature>
<feature type="domain" description="Enolpyruvate transferase" evidence="9">
    <location>
        <begin position="16"/>
        <end position="428"/>
    </location>
</feature>
<dbReference type="PROSITE" id="PS00104">
    <property type="entry name" value="EPSP_SYNTHASE_1"/>
    <property type="match status" value="1"/>
</dbReference>
<reference evidence="11" key="1">
    <citation type="submission" date="2016-10" db="EMBL/GenBank/DDBJ databases">
        <authorList>
            <person name="Varghese N."/>
            <person name="Submissions S."/>
        </authorList>
    </citation>
    <scope>NUCLEOTIDE SEQUENCE [LARGE SCALE GENOMIC DNA]</scope>
    <source>
        <strain evidence="11">IBRC-M 10760</strain>
    </source>
</reference>
<feature type="binding site" evidence="7">
    <location>
        <position position="29"/>
    </location>
    <ligand>
        <name>3-phosphoshikimate</name>
        <dbReference type="ChEBI" id="CHEBI:145989"/>
    </ligand>
</feature>
<dbReference type="EC" id="2.5.1.19" evidence="7"/>